<reference evidence="2" key="1">
    <citation type="journal article" date="2023" name="Plant J.">
        <title>The genome of the king protea, Protea cynaroides.</title>
        <authorList>
            <person name="Chang J."/>
            <person name="Duong T.A."/>
            <person name="Schoeman C."/>
            <person name="Ma X."/>
            <person name="Roodt D."/>
            <person name="Barker N."/>
            <person name="Li Z."/>
            <person name="Van de Peer Y."/>
            <person name="Mizrachi E."/>
        </authorList>
    </citation>
    <scope>NUCLEOTIDE SEQUENCE</scope>
    <source>
        <tissue evidence="2">Young leaves</tissue>
    </source>
</reference>
<dbReference type="Proteomes" id="UP001141806">
    <property type="component" value="Unassembled WGS sequence"/>
</dbReference>
<gene>
    <name evidence="2" type="ORF">NE237_023417</name>
</gene>
<dbReference type="AlphaFoldDB" id="A0A9Q0HC56"/>
<protein>
    <submittedName>
        <fullName evidence="2">Uncharacterized protein</fullName>
    </submittedName>
</protein>
<dbReference type="EMBL" id="JAMYWD010000008">
    <property type="protein sequence ID" value="KAJ4963478.1"/>
    <property type="molecule type" value="Genomic_DNA"/>
</dbReference>
<evidence type="ECO:0000313" key="2">
    <source>
        <dbReference type="EMBL" id="KAJ4963478.1"/>
    </source>
</evidence>
<feature type="compositionally biased region" description="Low complexity" evidence="1">
    <location>
        <begin position="9"/>
        <end position="20"/>
    </location>
</feature>
<sequence>MSPSSCLESEVPSSYPPSSSSSIFPLFPQSEILSCPGSSFAWSNVVGSTIYVESANCRLTIEPSVEPTAQIDPTVSIDPSIDPTAPIDPPIDPTASIDPTSPIEFPAENNKNTRPIEEFMVNNNFTVCDECNATDPITKPNCYGLLLVQRSWLVQVCFLILELTQVVLTLLLRLLINISLPMGYCSSTRYLQIGRVDSVLSIFAGIAAADVGLAPAPYNASGILCTFFVIRAGYLPHHHVNLSFSFLSSSASGIAETPTKDHVGYHIHLHHPNDTLRTSLRSISHIFVVDVGLSLVARSASDIVDTPSEDHVGYHLHHPNDAPGISPHSVSRTSLVVVGLSPVAGSTSGIFDNFSMGPTGYLPCQTLRTFLHSECRNSAVVYLTSCVATSGHITVVECMHNILSRIRL</sequence>
<comment type="caution">
    <text evidence="2">The sequence shown here is derived from an EMBL/GenBank/DDBJ whole genome shotgun (WGS) entry which is preliminary data.</text>
</comment>
<keyword evidence="3" id="KW-1185">Reference proteome</keyword>
<evidence type="ECO:0000313" key="3">
    <source>
        <dbReference type="Proteomes" id="UP001141806"/>
    </source>
</evidence>
<proteinExistence type="predicted"/>
<accession>A0A9Q0HC56</accession>
<feature type="region of interest" description="Disordered" evidence="1">
    <location>
        <begin position="1"/>
        <end position="20"/>
    </location>
</feature>
<name>A0A9Q0HC56_9MAGN</name>
<evidence type="ECO:0000256" key="1">
    <source>
        <dbReference type="SAM" id="MobiDB-lite"/>
    </source>
</evidence>
<organism evidence="2 3">
    <name type="scientific">Protea cynaroides</name>
    <dbReference type="NCBI Taxonomy" id="273540"/>
    <lineage>
        <taxon>Eukaryota</taxon>
        <taxon>Viridiplantae</taxon>
        <taxon>Streptophyta</taxon>
        <taxon>Embryophyta</taxon>
        <taxon>Tracheophyta</taxon>
        <taxon>Spermatophyta</taxon>
        <taxon>Magnoliopsida</taxon>
        <taxon>Proteales</taxon>
        <taxon>Proteaceae</taxon>
        <taxon>Protea</taxon>
    </lineage>
</organism>